<dbReference type="InterPro" id="IPR001878">
    <property type="entry name" value="Znf_CCHC"/>
</dbReference>
<protein>
    <recommendedName>
        <fullName evidence="3">CCHC-type domain-containing protein</fullName>
    </recommendedName>
</protein>
<sequence>MSIKSPIEILKALEEKYNTERQGTDKFHMMKYFEFKFLDSHPLMDQVHELQVLVQRLRDLKVMIPEALQVGAIIPKLPSAWNEYRKKLLHMAEDCSVEKILRHLRIEEETRKRDAVNFSQSSKVNNIESKTSRKGKRKASFETEEQQDNKKKKRTCFHCHKKGHCIKDCRILKKENQLKESTAQKANVIEEKDLMAMVTDSFRSMEIVEIP</sequence>
<feature type="region of interest" description="Disordered" evidence="2">
    <location>
        <begin position="124"/>
        <end position="147"/>
    </location>
</feature>
<organism evidence="4">
    <name type="scientific">Ananas comosus var. bracteatus</name>
    <name type="common">red pineapple</name>
    <dbReference type="NCBI Taxonomy" id="296719"/>
    <lineage>
        <taxon>Eukaryota</taxon>
        <taxon>Viridiplantae</taxon>
        <taxon>Streptophyta</taxon>
        <taxon>Embryophyta</taxon>
        <taxon>Tracheophyta</taxon>
        <taxon>Spermatophyta</taxon>
        <taxon>Magnoliopsida</taxon>
        <taxon>Liliopsida</taxon>
        <taxon>Poales</taxon>
        <taxon>Bromeliaceae</taxon>
        <taxon>Bromelioideae</taxon>
        <taxon>Ananas</taxon>
    </lineage>
</organism>
<proteinExistence type="predicted"/>
<dbReference type="InterPro" id="IPR036875">
    <property type="entry name" value="Znf_CCHC_sf"/>
</dbReference>
<dbReference type="Gene3D" id="4.10.60.10">
    <property type="entry name" value="Zinc finger, CCHC-type"/>
    <property type="match status" value="1"/>
</dbReference>
<dbReference type="Pfam" id="PF14223">
    <property type="entry name" value="Retrotran_gag_2"/>
    <property type="match status" value="1"/>
</dbReference>
<dbReference type="EMBL" id="LR862134">
    <property type="protein sequence ID" value="CAD1839828.1"/>
    <property type="molecule type" value="Genomic_DNA"/>
</dbReference>
<dbReference type="GO" id="GO:0008270">
    <property type="term" value="F:zinc ion binding"/>
    <property type="evidence" value="ECO:0007669"/>
    <property type="project" value="UniProtKB-KW"/>
</dbReference>
<keyword evidence="1" id="KW-0863">Zinc-finger</keyword>
<gene>
    <name evidence="4" type="ORF">CB5_LOCUS23039</name>
</gene>
<evidence type="ECO:0000259" key="3">
    <source>
        <dbReference type="PROSITE" id="PS50158"/>
    </source>
</evidence>
<reference evidence="4" key="1">
    <citation type="submission" date="2020-07" db="EMBL/GenBank/DDBJ databases">
        <authorList>
            <person name="Lin J."/>
        </authorList>
    </citation>
    <scope>NUCLEOTIDE SEQUENCE</scope>
</reference>
<dbReference type="SUPFAM" id="SSF57756">
    <property type="entry name" value="Retrovirus zinc finger-like domains"/>
    <property type="match status" value="1"/>
</dbReference>
<evidence type="ECO:0000256" key="1">
    <source>
        <dbReference type="PROSITE-ProRule" id="PRU00047"/>
    </source>
</evidence>
<dbReference type="PANTHER" id="PTHR47592:SF31">
    <property type="entry name" value="ZINC FINGER, CCHC-TYPE-RELATED"/>
    <property type="match status" value="1"/>
</dbReference>
<feature type="domain" description="CCHC-type" evidence="3">
    <location>
        <begin position="156"/>
        <end position="170"/>
    </location>
</feature>
<dbReference type="PROSITE" id="PS50158">
    <property type="entry name" value="ZF_CCHC"/>
    <property type="match status" value="1"/>
</dbReference>
<dbReference type="AlphaFoldDB" id="A0A6V7QA34"/>
<keyword evidence="1" id="KW-0479">Metal-binding</keyword>
<dbReference type="GO" id="GO:0003676">
    <property type="term" value="F:nucleic acid binding"/>
    <property type="evidence" value="ECO:0007669"/>
    <property type="project" value="InterPro"/>
</dbReference>
<accession>A0A6V7QA34</accession>
<keyword evidence="1" id="KW-0862">Zinc</keyword>
<dbReference type="PANTHER" id="PTHR47592">
    <property type="entry name" value="PBF68 PROTEIN"/>
    <property type="match status" value="1"/>
</dbReference>
<name>A0A6V7QA34_ANACO</name>
<evidence type="ECO:0000256" key="2">
    <source>
        <dbReference type="SAM" id="MobiDB-lite"/>
    </source>
</evidence>
<evidence type="ECO:0000313" key="4">
    <source>
        <dbReference type="EMBL" id="CAD1839828.1"/>
    </source>
</evidence>